<dbReference type="GO" id="GO:0003676">
    <property type="term" value="F:nucleic acid binding"/>
    <property type="evidence" value="ECO:0007669"/>
    <property type="project" value="InterPro"/>
</dbReference>
<organism evidence="5 6">
    <name type="scientific">Favolaschia claudopus</name>
    <dbReference type="NCBI Taxonomy" id="2862362"/>
    <lineage>
        <taxon>Eukaryota</taxon>
        <taxon>Fungi</taxon>
        <taxon>Dikarya</taxon>
        <taxon>Basidiomycota</taxon>
        <taxon>Agaricomycotina</taxon>
        <taxon>Agaricomycetes</taxon>
        <taxon>Agaricomycetidae</taxon>
        <taxon>Agaricales</taxon>
        <taxon>Marasmiineae</taxon>
        <taxon>Mycenaceae</taxon>
        <taxon>Favolaschia</taxon>
    </lineage>
</organism>
<evidence type="ECO:0000313" key="5">
    <source>
        <dbReference type="EMBL" id="KAK7022480.1"/>
    </source>
</evidence>
<feature type="compositionally biased region" description="Basic residues" evidence="3">
    <location>
        <begin position="1"/>
        <end position="20"/>
    </location>
</feature>
<keyword evidence="1" id="KW-0507">mRNA processing</keyword>
<feature type="region of interest" description="Disordered" evidence="3">
    <location>
        <begin position="264"/>
        <end position="325"/>
    </location>
</feature>
<keyword evidence="2" id="KW-0863">Zinc-finger</keyword>
<dbReference type="InterPro" id="IPR036875">
    <property type="entry name" value="Znf_CCHC_sf"/>
</dbReference>
<protein>
    <recommendedName>
        <fullName evidence="4">CCHC-type domain-containing protein</fullName>
    </recommendedName>
</protein>
<feature type="compositionally biased region" description="Pro residues" evidence="3">
    <location>
        <begin position="42"/>
        <end position="51"/>
    </location>
</feature>
<dbReference type="GO" id="GO:0006397">
    <property type="term" value="P:mRNA processing"/>
    <property type="evidence" value="ECO:0007669"/>
    <property type="project" value="UniProtKB-KW"/>
</dbReference>
<feature type="non-terminal residue" evidence="5">
    <location>
        <position position="915"/>
    </location>
</feature>
<feature type="compositionally biased region" description="Basic and acidic residues" evidence="3">
    <location>
        <begin position="523"/>
        <end position="533"/>
    </location>
</feature>
<accession>A0AAW0B8L0</accession>
<comment type="caution">
    <text evidence="5">The sequence shown here is derived from an EMBL/GenBank/DDBJ whole genome shotgun (WGS) entry which is preliminary data.</text>
</comment>
<name>A0AAW0B8L0_9AGAR</name>
<evidence type="ECO:0000313" key="6">
    <source>
        <dbReference type="Proteomes" id="UP001362999"/>
    </source>
</evidence>
<dbReference type="PROSITE" id="PS50158">
    <property type="entry name" value="ZF_CCHC"/>
    <property type="match status" value="1"/>
</dbReference>
<feature type="compositionally biased region" description="Acidic residues" evidence="3">
    <location>
        <begin position="264"/>
        <end position="288"/>
    </location>
</feature>
<dbReference type="InterPro" id="IPR021109">
    <property type="entry name" value="Peptidase_aspartic_dom_sf"/>
</dbReference>
<feature type="compositionally biased region" description="Basic and acidic residues" evidence="3">
    <location>
        <begin position="650"/>
        <end position="668"/>
    </location>
</feature>
<evidence type="ECO:0000256" key="2">
    <source>
        <dbReference type="PROSITE-ProRule" id="PRU00047"/>
    </source>
</evidence>
<gene>
    <name evidence="5" type="ORF">R3P38DRAFT_2533214</name>
</gene>
<evidence type="ECO:0000256" key="1">
    <source>
        <dbReference type="ARBA" id="ARBA00022664"/>
    </source>
</evidence>
<dbReference type="EMBL" id="JAWWNJ010000037">
    <property type="protein sequence ID" value="KAK7022480.1"/>
    <property type="molecule type" value="Genomic_DNA"/>
</dbReference>
<dbReference type="Gene3D" id="2.40.70.10">
    <property type="entry name" value="Acid Proteases"/>
    <property type="match status" value="1"/>
</dbReference>
<sequence>MPKRPYKGKGRAHPSPRFHTARPSGGSSPSSSSSSLTSIPSSPEPRMPGPVPTFANPTPHHRIPEMPVKGDKKAPKTFSGKYTDVQTFLDHYERLLRKCRVTVERDKCKFIMQYCTIDVQNIIRTLGGYAQKQWQQLKQEILRVFDAERVTQKYKPADVEKFAAKHRLKECDNLTQWREYHRKFNKIAGGPLSKKYLSKEDYHAYFWIGINKPLRQVLESRILQLNPYRSHRAQYTVQEIDQAAEWHFRRDKYESLMVRAAELGEEQDDWSGEDSDSESESDGSDSDYEEYKKKKKSRKEKKKKEQRKKKHSRKSSGEKETQKYAGNEDEIAKMISKLSKMKLDDPEYAPIYYKVMVMDQKGIAAQCVQAPVDKSNMMRRPSSRTANIRTDAKVSNPATYPNNVPLGGGGQNNTDGRQSPGCFACGEPGHRISECRQVNNLISKGIIKRDETTGRLVMANGNRIWRRGNETLVQAAERLGPDNSPRVMLAFVDEQPSRWAAVQSFYNEQRHAHIEELTSESSDSTHESERSDTSTEEEELINPEIYLTTPRKVTNGPYVQPVERSETSTRKARQVVFDGVYPPRRPRTRSGEMRDLQEEASPPPIKSKPAPTLPQSDTPPPHTSGPEAPKNTGKSKEKSTAKASTTDSSPVEKETRPVEARKIRHLPEEDIEMPDYRHSHHKRKDSNKNSTPKDTEPREEEDPGHQKAPARQSGISGTVDSKQILDRILDTEVRMSLREIMVTSKELRTEFQDIIKVKNVRAVLLGRSNEHPMIGHLEWPRNEGVLIRVDMKTEGKDVSAIIDTGSQLDVVRQDIAALTIRKPVDMSHVTSMNDANGGTGQLQGWIKNVELTCGGARTVADLWVAQRAPFSLLLGRPWQRGNMVSIDEREEGTYLIFKDRETRRPRFELLAIPSD</sequence>
<dbReference type="CDD" id="cd00303">
    <property type="entry name" value="retropepsin_like"/>
    <property type="match status" value="1"/>
</dbReference>
<dbReference type="SMART" id="SM00343">
    <property type="entry name" value="ZnF_C2HC"/>
    <property type="match status" value="1"/>
</dbReference>
<dbReference type="AlphaFoldDB" id="A0AAW0B8L0"/>
<dbReference type="Pfam" id="PF00098">
    <property type="entry name" value="zf-CCHC"/>
    <property type="match status" value="1"/>
</dbReference>
<evidence type="ECO:0000259" key="4">
    <source>
        <dbReference type="PROSITE" id="PS50158"/>
    </source>
</evidence>
<keyword evidence="2" id="KW-0862">Zinc</keyword>
<feature type="domain" description="CCHC-type" evidence="4">
    <location>
        <begin position="422"/>
        <end position="437"/>
    </location>
</feature>
<dbReference type="Proteomes" id="UP001362999">
    <property type="component" value="Unassembled WGS sequence"/>
</dbReference>
<dbReference type="InterPro" id="IPR001878">
    <property type="entry name" value="Znf_CCHC"/>
</dbReference>
<evidence type="ECO:0000256" key="3">
    <source>
        <dbReference type="SAM" id="MobiDB-lite"/>
    </source>
</evidence>
<feature type="region of interest" description="Disordered" evidence="3">
    <location>
        <begin position="1"/>
        <end position="77"/>
    </location>
</feature>
<dbReference type="SUPFAM" id="SSF57756">
    <property type="entry name" value="Retrovirus zinc finger-like domains"/>
    <property type="match status" value="1"/>
</dbReference>
<proteinExistence type="predicted"/>
<feature type="compositionally biased region" description="Basic residues" evidence="3">
    <location>
        <begin position="293"/>
        <end position="314"/>
    </location>
</feature>
<keyword evidence="2" id="KW-0479">Metal-binding</keyword>
<keyword evidence="6" id="KW-1185">Reference proteome</keyword>
<feature type="region of interest" description="Disordered" evidence="3">
    <location>
        <begin position="516"/>
        <end position="719"/>
    </location>
</feature>
<feature type="compositionally biased region" description="Basic and acidic residues" evidence="3">
    <location>
        <begin position="62"/>
        <end position="74"/>
    </location>
</feature>
<dbReference type="GO" id="GO:0008270">
    <property type="term" value="F:zinc ion binding"/>
    <property type="evidence" value="ECO:0007669"/>
    <property type="project" value="UniProtKB-KW"/>
</dbReference>
<feature type="compositionally biased region" description="Low complexity" evidence="3">
    <location>
        <begin position="23"/>
        <end position="41"/>
    </location>
</feature>
<reference evidence="5 6" key="1">
    <citation type="journal article" date="2024" name="J Genomics">
        <title>Draft genome sequencing and assembly of Favolaschia claudopus CIRM-BRFM 2984 isolated from oak limbs.</title>
        <authorList>
            <person name="Navarro D."/>
            <person name="Drula E."/>
            <person name="Chaduli D."/>
            <person name="Cazenave R."/>
            <person name="Ahrendt S."/>
            <person name="Wang J."/>
            <person name="Lipzen A."/>
            <person name="Daum C."/>
            <person name="Barry K."/>
            <person name="Grigoriev I.V."/>
            <person name="Favel A."/>
            <person name="Rosso M.N."/>
            <person name="Martin F."/>
        </authorList>
    </citation>
    <scope>NUCLEOTIDE SEQUENCE [LARGE SCALE GENOMIC DNA]</scope>
    <source>
        <strain evidence="5 6">CIRM-BRFM 2984</strain>
    </source>
</reference>